<keyword evidence="16" id="KW-1185">Reference proteome</keyword>
<evidence type="ECO:0000256" key="8">
    <source>
        <dbReference type="ARBA" id="ARBA00022824"/>
    </source>
</evidence>
<dbReference type="EMBL" id="NNAY01001255">
    <property type="protein sequence ID" value="OXU24598.1"/>
    <property type="molecule type" value="Genomic_DNA"/>
</dbReference>
<dbReference type="InterPro" id="IPR050182">
    <property type="entry name" value="Cytochrome_P450_fam2"/>
</dbReference>
<keyword evidence="9" id="KW-0492">Microsome</keyword>
<comment type="function">
    <text evidence="2">May be involved in the metabolism of insect hormones and in the breakdown of synthetic insecticides.</text>
</comment>
<evidence type="ECO:0000256" key="6">
    <source>
        <dbReference type="ARBA" id="ARBA00022617"/>
    </source>
</evidence>
<dbReference type="InterPro" id="IPR001128">
    <property type="entry name" value="Cyt_P450"/>
</dbReference>
<evidence type="ECO:0000313" key="16">
    <source>
        <dbReference type="Proteomes" id="UP000215335"/>
    </source>
</evidence>
<keyword evidence="7 14" id="KW-0479">Metal-binding</keyword>
<evidence type="ECO:0000256" key="13">
    <source>
        <dbReference type="ARBA" id="ARBA00023136"/>
    </source>
</evidence>
<name>A0A232F297_9HYME</name>
<gene>
    <name evidence="15" type="ORF">TSAR_000685</name>
</gene>
<dbReference type="Pfam" id="PF00067">
    <property type="entry name" value="p450"/>
    <property type="match status" value="1"/>
</dbReference>
<dbReference type="FunFam" id="1.10.630.10:FF:000238">
    <property type="entry name" value="Cytochrome P450 2A6"/>
    <property type="match status" value="1"/>
</dbReference>
<dbReference type="Gene3D" id="1.10.630.10">
    <property type="entry name" value="Cytochrome P450"/>
    <property type="match status" value="1"/>
</dbReference>
<dbReference type="InterPro" id="IPR002401">
    <property type="entry name" value="Cyt_P450_E_grp-I"/>
</dbReference>
<comment type="cofactor">
    <cofactor evidence="1 14">
        <name>heme</name>
        <dbReference type="ChEBI" id="CHEBI:30413"/>
    </cofactor>
</comment>
<evidence type="ECO:0000313" key="15">
    <source>
        <dbReference type="EMBL" id="OXU24598.1"/>
    </source>
</evidence>
<organism evidence="15 16">
    <name type="scientific">Trichomalopsis sarcophagae</name>
    <dbReference type="NCBI Taxonomy" id="543379"/>
    <lineage>
        <taxon>Eukaryota</taxon>
        <taxon>Metazoa</taxon>
        <taxon>Ecdysozoa</taxon>
        <taxon>Arthropoda</taxon>
        <taxon>Hexapoda</taxon>
        <taxon>Insecta</taxon>
        <taxon>Pterygota</taxon>
        <taxon>Neoptera</taxon>
        <taxon>Endopterygota</taxon>
        <taxon>Hymenoptera</taxon>
        <taxon>Apocrita</taxon>
        <taxon>Proctotrupomorpha</taxon>
        <taxon>Chalcidoidea</taxon>
        <taxon>Pteromalidae</taxon>
        <taxon>Pteromalinae</taxon>
        <taxon>Trichomalopsis</taxon>
    </lineage>
</organism>
<comment type="subcellular location">
    <subcellularLocation>
        <location evidence="4">Endoplasmic reticulum membrane</location>
        <topology evidence="4">Peripheral membrane protein</topology>
    </subcellularLocation>
    <subcellularLocation>
        <location evidence="3">Microsome membrane</location>
        <topology evidence="3">Peripheral membrane protein</topology>
    </subcellularLocation>
</comment>
<keyword evidence="8" id="KW-0256">Endoplasmic reticulum</keyword>
<evidence type="ECO:0000256" key="11">
    <source>
        <dbReference type="ARBA" id="ARBA00023004"/>
    </source>
</evidence>
<evidence type="ECO:0000256" key="7">
    <source>
        <dbReference type="ARBA" id="ARBA00022723"/>
    </source>
</evidence>
<proteinExistence type="inferred from homology"/>
<dbReference type="PANTHER" id="PTHR24300:SF403">
    <property type="entry name" value="CYTOCHROME P450 306A1"/>
    <property type="match status" value="1"/>
</dbReference>
<feature type="binding site" description="axial binding residue" evidence="14">
    <location>
        <position position="437"/>
    </location>
    <ligand>
        <name>heme</name>
        <dbReference type="ChEBI" id="CHEBI:30413"/>
    </ligand>
    <ligandPart>
        <name>Fe</name>
        <dbReference type="ChEBI" id="CHEBI:18248"/>
    </ligandPart>
</feature>
<dbReference type="PRINTS" id="PR00463">
    <property type="entry name" value="EP450I"/>
</dbReference>
<dbReference type="Proteomes" id="UP000215335">
    <property type="component" value="Unassembled WGS sequence"/>
</dbReference>
<sequence length="491" mass="55187">MLALYGLLAVTFVLLIVYLGPSKKRLPPGPRGLPIIGNLLSIDPKTPHESLAKIAWEYGPVCGLHMGSVYTVLLSDPKLVRQLFAKDTFSGRAPLYLTHGIMKGYGLIASEGELWRDQRKFVSACLKNFGMVKFPSPKRDQLEKKILVAVDEAAEKLEARSRGAEGLDPHSTLHHCIGNLINGIVFGKVYDEDDELWKWLQHMQEEGVKHIGVSGPLNFLPFLRFLPRYGNTIQLIVDGQIKTHQHYRKILEDHRKCPTETNSFLATYDEEMKRRVANGEPLASFTETQCFYLLADLYGAGVDTTLTTLRWFLLFMAAFPDEQAKIQEEISNVVGEKEPNLEDRPSMPRLEAAIMEVQRLRSVVPIGIPHGTTEDTHIGDYDVPKGSMIVPFQWAIHLNPLYWSDPRAFKPQRFIAEDGGLAKPAAFLPFQNGKRMCVGDELARMILILFAARILHRLKLSAPPGQTVDLEGDCGITLVPKPQTLLFKSRR</sequence>
<evidence type="ECO:0000256" key="2">
    <source>
        <dbReference type="ARBA" id="ARBA00003690"/>
    </source>
</evidence>
<dbReference type="GO" id="GO:0006082">
    <property type="term" value="P:organic acid metabolic process"/>
    <property type="evidence" value="ECO:0007669"/>
    <property type="project" value="TreeGrafter"/>
</dbReference>
<evidence type="ECO:0000256" key="4">
    <source>
        <dbReference type="ARBA" id="ARBA00004406"/>
    </source>
</evidence>
<reference evidence="15 16" key="1">
    <citation type="journal article" date="2017" name="Curr. Biol.">
        <title>The Evolution of Venom by Co-option of Single-Copy Genes.</title>
        <authorList>
            <person name="Martinson E.O."/>
            <person name="Mrinalini"/>
            <person name="Kelkar Y.D."/>
            <person name="Chang C.H."/>
            <person name="Werren J.H."/>
        </authorList>
    </citation>
    <scope>NUCLEOTIDE SEQUENCE [LARGE SCALE GENOMIC DNA]</scope>
    <source>
        <strain evidence="15 16">Alberta</strain>
        <tissue evidence="15">Whole body</tissue>
    </source>
</reference>
<dbReference type="GO" id="GO:0006805">
    <property type="term" value="P:xenobiotic metabolic process"/>
    <property type="evidence" value="ECO:0007669"/>
    <property type="project" value="TreeGrafter"/>
</dbReference>
<dbReference type="PRINTS" id="PR00385">
    <property type="entry name" value="P450"/>
</dbReference>
<evidence type="ECO:0000256" key="9">
    <source>
        <dbReference type="ARBA" id="ARBA00022848"/>
    </source>
</evidence>
<comment type="caution">
    <text evidence="15">The sequence shown here is derived from an EMBL/GenBank/DDBJ whole genome shotgun (WGS) entry which is preliminary data.</text>
</comment>
<keyword evidence="11 14" id="KW-0408">Iron</keyword>
<dbReference type="GO" id="GO:0005789">
    <property type="term" value="C:endoplasmic reticulum membrane"/>
    <property type="evidence" value="ECO:0007669"/>
    <property type="project" value="UniProtKB-SubCell"/>
</dbReference>
<dbReference type="GO" id="GO:0020037">
    <property type="term" value="F:heme binding"/>
    <property type="evidence" value="ECO:0007669"/>
    <property type="project" value="InterPro"/>
</dbReference>
<keyword evidence="6 14" id="KW-0349">Heme</keyword>
<keyword evidence="12" id="KW-0503">Monooxygenase</keyword>
<evidence type="ECO:0000256" key="3">
    <source>
        <dbReference type="ARBA" id="ARBA00004174"/>
    </source>
</evidence>
<evidence type="ECO:0000256" key="10">
    <source>
        <dbReference type="ARBA" id="ARBA00023002"/>
    </source>
</evidence>
<dbReference type="GO" id="GO:0008395">
    <property type="term" value="F:steroid hydroxylase activity"/>
    <property type="evidence" value="ECO:0007669"/>
    <property type="project" value="TreeGrafter"/>
</dbReference>
<dbReference type="GO" id="GO:0005506">
    <property type="term" value="F:iron ion binding"/>
    <property type="evidence" value="ECO:0007669"/>
    <property type="project" value="InterPro"/>
</dbReference>
<dbReference type="SUPFAM" id="SSF48264">
    <property type="entry name" value="Cytochrome P450"/>
    <property type="match status" value="1"/>
</dbReference>
<evidence type="ECO:0000256" key="12">
    <source>
        <dbReference type="ARBA" id="ARBA00023033"/>
    </source>
</evidence>
<evidence type="ECO:0000256" key="14">
    <source>
        <dbReference type="PIRSR" id="PIRSR602401-1"/>
    </source>
</evidence>
<dbReference type="STRING" id="543379.A0A232F297"/>
<dbReference type="InterPro" id="IPR036396">
    <property type="entry name" value="Cyt_P450_sf"/>
</dbReference>
<keyword evidence="10" id="KW-0560">Oxidoreductase</keyword>
<protein>
    <recommendedName>
        <fullName evidence="17">Cytochrome P450</fullName>
    </recommendedName>
</protein>
<comment type="similarity">
    <text evidence="5">Belongs to the cytochrome P450 family.</text>
</comment>
<dbReference type="GO" id="GO:0016712">
    <property type="term" value="F:oxidoreductase activity, acting on paired donors, with incorporation or reduction of molecular oxygen, reduced flavin or flavoprotein as one donor, and incorporation of one atom of oxygen"/>
    <property type="evidence" value="ECO:0007669"/>
    <property type="project" value="TreeGrafter"/>
</dbReference>
<evidence type="ECO:0000256" key="5">
    <source>
        <dbReference type="ARBA" id="ARBA00010617"/>
    </source>
</evidence>
<evidence type="ECO:0008006" key="17">
    <source>
        <dbReference type="Google" id="ProtNLM"/>
    </source>
</evidence>
<dbReference type="PANTHER" id="PTHR24300">
    <property type="entry name" value="CYTOCHROME P450 508A4-RELATED"/>
    <property type="match status" value="1"/>
</dbReference>
<evidence type="ECO:0000256" key="1">
    <source>
        <dbReference type="ARBA" id="ARBA00001971"/>
    </source>
</evidence>
<keyword evidence="13" id="KW-0472">Membrane</keyword>
<accession>A0A232F297</accession>
<dbReference type="OrthoDB" id="1844152at2759"/>
<dbReference type="AlphaFoldDB" id="A0A232F297"/>